<dbReference type="InterPro" id="IPR012338">
    <property type="entry name" value="Beta-lactam/transpept-like"/>
</dbReference>
<comment type="caution">
    <text evidence="3">The sequence shown here is derived from an EMBL/GenBank/DDBJ whole genome shotgun (WGS) entry which is preliminary data.</text>
</comment>
<evidence type="ECO:0000313" key="3">
    <source>
        <dbReference type="EMBL" id="GAA4972448.1"/>
    </source>
</evidence>
<gene>
    <name evidence="3" type="ORF">GCM10023315_23380</name>
</gene>
<dbReference type="Pfam" id="PF00144">
    <property type="entry name" value="Beta-lactamase"/>
    <property type="match status" value="1"/>
</dbReference>
<name>A0ABP9HJJ6_9FLAO</name>
<protein>
    <recommendedName>
        <fullName evidence="2">Beta-lactamase-related domain-containing protein</fullName>
    </recommendedName>
</protein>
<feature type="chain" id="PRO_5047241922" description="Beta-lactamase-related domain-containing protein" evidence="1">
    <location>
        <begin position="20"/>
        <end position="354"/>
    </location>
</feature>
<keyword evidence="1" id="KW-0732">Signal</keyword>
<feature type="signal peptide" evidence="1">
    <location>
        <begin position="1"/>
        <end position="19"/>
    </location>
</feature>
<reference evidence="4" key="1">
    <citation type="journal article" date="2019" name="Int. J. Syst. Evol. Microbiol.">
        <title>The Global Catalogue of Microorganisms (GCM) 10K type strain sequencing project: providing services to taxonomists for standard genome sequencing and annotation.</title>
        <authorList>
            <consortium name="The Broad Institute Genomics Platform"/>
            <consortium name="The Broad Institute Genome Sequencing Center for Infectious Disease"/>
            <person name="Wu L."/>
            <person name="Ma J."/>
        </authorList>
    </citation>
    <scope>NUCLEOTIDE SEQUENCE [LARGE SCALE GENOMIC DNA]</scope>
    <source>
        <strain evidence="4">JCM 18287</strain>
    </source>
</reference>
<keyword evidence="4" id="KW-1185">Reference proteome</keyword>
<dbReference type="InterPro" id="IPR001466">
    <property type="entry name" value="Beta-lactam-related"/>
</dbReference>
<evidence type="ECO:0000256" key="1">
    <source>
        <dbReference type="SAM" id="SignalP"/>
    </source>
</evidence>
<dbReference type="EMBL" id="BAABJK010000007">
    <property type="protein sequence ID" value="GAA4972448.1"/>
    <property type="molecule type" value="Genomic_DNA"/>
</dbReference>
<feature type="domain" description="Beta-lactamase-related" evidence="2">
    <location>
        <begin position="27"/>
        <end position="338"/>
    </location>
</feature>
<dbReference type="Gene3D" id="3.40.710.10">
    <property type="entry name" value="DD-peptidase/beta-lactamase superfamily"/>
    <property type="match status" value="1"/>
</dbReference>
<accession>A0ABP9HJJ6</accession>
<dbReference type="SUPFAM" id="SSF56601">
    <property type="entry name" value="beta-lactamase/transpeptidase-like"/>
    <property type="match status" value="1"/>
</dbReference>
<dbReference type="Proteomes" id="UP001501692">
    <property type="component" value="Unassembled WGS sequence"/>
</dbReference>
<dbReference type="InterPro" id="IPR050789">
    <property type="entry name" value="Diverse_Enzym_Activities"/>
</dbReference>
<proteinExistence type="predicted"/>
<evidence type="ECO:0000259" key="2">
    <source>
        <dbReference type="Pfam" id="PF00144"/>
    </source>
</evidence>
<dbReference type="PANTHER" id="PTHR43283:SF18">
    <property type="match status" value="1"/>
</dbReference>
<sequence>MKKNIILLIMLLVSVFVISQNKNQVSTLLEEVVAKKTVVGVAAGYSINGKTIQQSAAGYANKKAGVKFTLDTPVRMGSIAKPMTAIAVMQLVELDLINLDVPIQTYIPDYPKTQITTRHLLSHTSGIPGYKDGNESNTTISYPSLYDALDLFKNRNLLFEPGTQYSYTTYGYTVLGVIIEKVSGITFEEYMQKNIWDKAKMTKTGVDKFGVKVNNKSELYNRNNGKGKAKIAKENNLSNRIPAGGFYTTIEDMIKFGNSILNNTFIKESTLELMRQHHSLEKENNAYGFGWFLYGKKPKEGTIIGHPGAQIGSTSFLFIVPSKKAVSVVLANTSRAQSDVDPIANKLLNMSLMN</sequence>
<dbReference type="RefSeq" id="WP_345168833.1">
    <property type="nucleotide sequence ID" value="NZ_BAABJK010000007.1"/>
</dbReference>
<evidence type="ECO:0000313" key="4">
    <source>
        <dbReference type="Proteomes" id="UP001501692"/>
    </source>
</evidence>
<organism evidence="3 4">
    <name type="scientific">Algibacter aquimarinus</name>
    <dbReference type="NCBI Taxonomy" id="1136748"/>
    <lineage>
        <taxon>Bacteria</taxon>
        <taxon>Pseudomonadati</taxon>
        <taxon>Bacteroidota</taxon>
        <taxon>Flavobacteriia</taxon>
        <taxon>Flavobacteriales</taxon>
        <taxon>Flavobacteriaceae</taxon>
        <taxon>Algibacter</taxon>
    </lineage>
</organism>
<dbReference type="PANTHER" id="PTHR43283">
    <property type="entry name" value="BETA-LACTAMASE-RELATED"/>
    <property type="match status" value="1"/>
</dbReference>